<dbReference type="EMBL" id="LAZR01065512">
    <property type="protein sequence ID" value="KKK55390.1"/>
    <property type="molecule type" value="Genomic_DNA"/>
</dbReference>
<protein>
    <submittedName>
        <fullName evidence="2">Uncharacterized protein</fullName>
    </submittedName>
</protein>
<name>A0A0F8X3G0_9ZZZZ</name>
<accession>A0A0F8X3G0</accession>
<dbReference type="Pfam" id="PF11950">
    <property type="entry name" value="DUF3467"/>
    <property type="match status" value="1"/>
</dbReference>
<proteinExistence type="predicted"/>
<reference evidence="2" key="1">
    <citation type="journal article" date="2015" name="Nature">
        <title>Complex archaea that bridge the gap between prokaryotes and eukaryotes.</title>
        <authorList>
            <person name="Spang A."/>
            <person name="Saw J.H."/>
            <person name="Jorgensen S.L."/>
            <person name="Zaremba-Niedzwiedzka K."/>
            <person name="Martijn J."/>
            <person name="Lind A.E."/>
            <person name="van Eijk R."/>
            <person name="Schleper C."/>
            <person name="Guy L."/>
            <person name="Ettema T.J."/>
        </authorList>
    </citation>
    <scope>NUCLEOTIDE SEQUENCE</scope>
</reference>
<organism evidence="2">
    <name type="scientific">marine sediment metagenome</name>
    <dbReference type="NCBI Taxonomy" id="412755"/>
    <lineage>
        <taxon>unclassified sequences</taxon>
        <taxon>metagenomes</taxon>
        <taxon>ecological metagenomes</taxon>
    </lineage>
</organism>
<evidence type="ECO:0000313" key="2">
    <source>
        <dbReference type="EMBL" id="KKK55390.1"/>
    </source>
</evidence>
<feature type="compositionally biased region" description="Basic and acidic residues" evidence="1">
    <location>
        <begin position="1"/>
        <end position="11"/>
    </location>
</feature>
<comment type="caution">
    <text evidence="2">The sequence shown here is derived from an EMBL/GenBank/DDBJ whole genome shotgun (WGS) entry which is preliminary data.</text>
</comment>
<evidence type="ECO:0000256" key="1">
    <source>
        <dbReference type="SAM" id="MobiDB-lite"/>
    </source>
</evidence>
<dbReference type="InterPro" id="IPR021857">
    <property type="entry name" value="DUF3467"/>
</dbReference>
<feature type="compositionally biased region" description="Low complexity" evidence="1">
    <location>
        <begin position="12"/>
        <end position="22"/>
    </location>
</feature>
<sequence length="120" mass="13521">MAAKDSEKKNEAPATPAEEAPAQVEQRQIQLRMDDQEMRTIYSNGFRTSTTPEELLLDFGLNVPVLSEQSEGQPVYQLKLEVRIIMNYGTARRLVQMLTPLIRRREEQLGESVSSGAQNG</sequence>
<gene>
    <name evidence="2" type="ORF">LCGC14_3075020</name>
</gene>
<dbReference type="AlphaFoldDB" id="A0A0F8X3G0"/>
<feature type="region of interest" description="Disordered" evidence="1">
    <location>
        <begin position="1"/>
        <end position="27"/>
    </location>
</feature>